<dbReference type="AlphaFoldDB" id="A0A369MUJ8"/>
<dbReference type="InterPro" id="IPR036388">
    <property type="entry name" value="WH-like_DNA-bd_sf"/>
</dbReference>
<feature type="transmembrane region" description="Helical" evidence="5">
    <location>
        <begin position="247"/>
        <end position="267"/>
    </location>
</feature>
<keyword evidence="5" id="KW-0812">Transmembrane</keyword>
<evidence type="ECO:0000313" key="8">
    <source>
        <dbReference type="EMBL" id="RDB80456.1"/>
    </source>
</evidence>
<keyword evidence="1" id="KW-0805">Transcription regulation</keyword>
<feature type="transmembrane region" description="Helical" evidence="5">
    <location>
        <begin position="279"/>
        <end position="301"/>
    </location>
</feature>
<dbReference type="GO" id="GO:0003677">
    <property type="term" value="F:DNA binding"/>
    <property type="evidence" value="ECO:0007669"/>
    <property type="project" value="UniProtKB-KW"/>
</dbReference>
<feature type="transmembrane region" description="Helical" evidence="5">
    <location>
        <begin position="90"/>
        <end position="113"/>
    </location>
</feature>
<feature type="transmembrane region" description="Helical" evidence="5">
    <location>
        <begin position="23"/>
        <end position="41"/>
    </location>
</feature>
<evidence type="ECO:0000256" key="4">
    <source>
        <dbReference type="SAM" id="MobiDB-lite"/>
    </source>
</evidence>
<dbReference type="PANTHER" id="PTHR44688">
    <property type="entry name" value="DNA-BINDING TRANSCRIPTIONAL ACTIVATOR DEVR_DOSR"/>
    <property type="match status" value="1"/>
</dbReference>
<protein>
    <recommendedName>
        <fullName evidence="6">HTH luxR-type domain-containing protein</fullName>
    </recommendedName>
</protein>
<dbReference type="Gene3D" id="1.10.10.10">
    <property type="entry name" value="Winged helix-like DNA-binding domain superfamily/Winged helix DNA-binding domain"/>
    <property type="match status" value="1"/>
</dbReference>
<reference evidence="9 10" key="1">
    <citation type="journal article" date="2018" name="Elife">
        <title>Discovery and characterization of a prevalent human gut bacterial enzyme sufficient for the inactivation of a family of plant toxins.</title>
        <authorList>
            <person name="Koppel N."/>
            <person name="Bisanz J.E."/>
            <person name="Pandelia M.E."/>
            <person name="Turnbaugh P.J."/>
            <person name="Balskus E.P."/>
        </authorList>
    </citation>
    <scope>NUCLEOTIDE SEQUENCE [LARGE SCALE GENOMIC DNA]</scope>
    <source>
        <strain evidence="8 10">FAA1-1-60AUCSF</strain>
        <strain evidence="7 9">MR1 #12</strain>
    </source>
</reference>
<feature type="transmembrane region" description="Helical" evidence="5">
    <location>
        <begin position="147"/>
        <end position="169"/>
    </location>
</feature>
<dbReference type="PANTHER" id="PTHR44688:SF16">
    <property type="entry name" value="DNA-BINDING TRANSCRIPTIONAL ACTIVATOR DEVR_DOSR"/>
    <property type="match status" value="1"/>
</dbReference>
<proteinExistence type="predicted"/>
<feature type="transmembrane region" description="Helical" evidence="5">
    <location>
        <begin position="221"/>
        <end position="241"/>
    </location>
</feature>
<keyword evidence="5" id="KW-0472">Membrane</keyword>
<name>A0A369MUJ8_EGGLN</name>
<dbReference type="Proteomes" id="UP000253752">
    <property type="component" value="Unassembled WGS sequence"/>
</dbReference>
<dbReference type="InterPro" id="IPR016032">
    <property type="entry name" value="Sig_transdc_resp-reg_C-effctor"/>
</dbReference>
<evidence type="ECO:0000256" key="5">
    <source>
        <dbReference type="SAM" id="Phobius"/>
    </source>
</evidence>
<evidence type="ECO:0000256" key="3">
    <source>
        <dbReference type="ARBA" id="ARBA00023163"/>
    </source>
</evidence>
<evidence type="ECO:0000313" key="7">
    <source>
        <dbReference type="EMBL" id="RDB74405.1"/>
    </source>
</evidence>
<dbReference type="GO" id="GO:0006355">
    <property type="term" value="P:regulation of DNA-templated transcription"/>
    <property type="evidence" value="ECO:0007669"/>
    <property type="project" value="InterPro"/>
</dbReference>
<sequence>MWYGEGAGMVRLRDLMGPDGKGARLWLCCFAMGTCSSVRVWILNNDIISVFSATDPFARDVVYTCAEILPLVAIALLARFRPTVLSNRLLSCTAAASAAIGAAMFLCVDAWAVPGWPQIAYALCILGGMWVSAALALSLCKLANPRSVALCVCSAYAAASVLEWAMSSVPLEARVASWVALTCIVLVLAYPLASDMIREAAEVGDARDLVLSQPRSFVSPFNVAFLSLLALKLVSGFSLALNSVSGVPVHTFVTGLVPLLAGVWIVLSGRERGQEDALFQIASLLVIAGVLAAMVSILHSLGATSNVLLASASECFALLQMLVVVSMAARNKIDAVYVVACSQAYTSVGTMLGAGAGHAANGIATASDAATLAFLAALLFLFVVFCFVWLRRVSFERIIYGIQPVKPLVIADSHQASEKGGSFESRCARLAAQRGLTKRETEIMAMLARGRNGKFIEEHYVVSYNTVKTHVKHIYMKLDVHSQQELIDAVEHFGDEGASASRSESGAGLEPAPPREGCW</sequence>
<feature type="transmembrane region" description="Helical" evidence="5">
    <location>
        <begin position="61"/>
        <end position="78"/>
    </location>
</feature>
<evidence type="ECO:0000313" key="10">
    <source>
        <dbReference type="Proteomes" id="UP000253857"/>
    </source>
</evidence>
<evidence type="ECO:0000256" key="2">
    <source>
        <dbReference type="ARBA" id="ARBA00023125"/>
    </source>
</evidence>
<dbReference type="EMBL" id="PPTY01000066">
    <property type="protein sequence ID" value="RDB80456.1"/>
    <property type="molecule type" value="Genomic_DNA"/>
</dbReference>
<evidence type="ECO:0000313" key="9">
    <source>
        <dbReference type="Proteomes" id="UP000253752"/>
    </source>
</evidence>
<dbReference type="SMART" id="SM00421">
    <property type="entry name" value="HTH_LUXR"/>
    <property type="match status" value="1"/>
</dbReference>
<dbReference type="PRINTS" id="PR00038">
    <property type="entry name" value="HTHLUXR"/>
</dbReference>
<feature type="transmembrane region" description="Helical" evidence="5">
    <location>
        <begin position="175"/>
        <end position="193"/>
    </location>
</feature>
<keyword evidence="5" id="KW-1133">Transmembrane helix</keyword>
<gene>
    <name evidence="8" type="ORF">C1871_15595</name>
    <name evidence="7" type="ORF">C1872_15250</name>
</gene>
<keyword evidence="3" id="KW-0804">Transcription</keyword>
<keyword evidence="2" id="KW-0238">DNA-binding</keyword>
<feature type="transmembrane region" description="Helical" evidence="5">
    <location>
        <begin position="119"/>
        <end position="140"/>
    </location>
</feature>
<organism evidence="8 10">
    <name type="scientific">Eggerthella lenta</name>
    <name type="common">Eubacterium lentum</name>
    <dbReference type="NCBI Taxonomy" id="84112"/>
    <lineage>
        <taxon>Bacteria</taxon>
        <taxon>Bacillati</taxon>
        <taxon>Actinomycetota</taxon>
        <taxon>Coriobacteriia</taxon>
        <taxon>Eggerthellales</taxon>
        <taxon>Eggerthellaceae</taxon>
        <taxon>Eggerthella</taxon>
    </lineage>
</organism>
<comment type="caution">
    <text evidence="8">The sequence shown here is derived from an EMBL/GenBank/DDBJ whole genome shotgun (WGS) entry which is preliminary data.</text>
</comment>
<feature type="transmembrane region" description="Helical" evidence="5">
    <location>
        <begin position="307"/>
        <end position="328"/>
    </location>
</feature>
<feature type="domain" description="HTH luxR-type" evidence="6">
    <location>
        <begin position="429"/>
        <end position="494"/>
    </location>
</feature>
<feature type="compositionally biased region" description="Low complexity" evidence="4">
    <location>
        <begin position="497"/>
        <end position="510"/>
    </location>
</feature>
<feature type="region of interest" description="Disordered" evidence="4">
    <location>
        <begin position="497"/>
        <end position="519"/>
    </location>
</feature>
<dbReference type="CDD" id="cd06170">
    <property type="entry name" value="LuxR_C_like"/>
    <property type="match status" value="1"/>
</dbReference>
<dbReference type="Pfam" id="PF00196">
    <property type="entry name" value="GerE"/>
    <property type="match status" value="1"/>
</dbReference>
<evidence type="ECO:0000259" key="6">
    <source>
        <dbReference type="PROSITE" id="PS50043"/>
    </source>
</evidence>
<evidence type="ECO:0000256" key="1">
    <source>
        <dbReference type="ARBA" id="ARBA00023015"/>
    </source>
</evidence>
<feature type="transmembrane region" description="Helical" evidence="5">
    <location>
        <begin position="335"/>
        <end position="357"/>
    </location>
</feature>
<dbReference type="SUPFAM" id="SSF46894">
    <property type="entry name" value="C-terminal effector domain of the bipartite response regulators"/>
    <property type="match status" value="1"/>
</dbReference>
<feature type="transmembrane region" description="Helical" evidence="5">
    <location>
        <begin position="369"/>
        <end position="390"/>
    </location>
</feature>
<dbReference type="PROSITE" id="PS50043">
    <property type="entry name" value="HTH_LUXR_2"/>
    <property type="match status" value="1"/>
</dbReference>
<dbReference type="EMBL" id="PPTX01000039">
    <property type="protein sequence ID" value="RDB74405.1"/>
    <property type="molecule type" value="Genomic_DNA"/>
</dbReference>
<dbReference type="Proteomes" id="UP000253857">
    <property type="component" value="Unassembled WGS sequence"/>
</dbReference>
<accession>A0A369MUJ8</accession>
<dbReference type="InterPro" id="IPR000792">
    <property type="entry name" value="Tscrpt_reg_LuxR_C"/>
</dbReference>